<comment type="caution">
    <text evidence="6">The sequence shown here is derived from an EMBL/GenBank/DDBJ whole genome shotgun (WGS) entry which is preliminary data.</text>
</comment>
<accession>A0ABS7CGR5</accession>
<name>A0ABS7CGR5_9BACL</name>
<feature type="domain" description="Nitric oxide synthase (NOS)" evidence="5">
    <location>
        <begin position="3"/>
        <end position="69"/>
    </location>
</feature>
<protein>
    <submittedName>
        <fullName evidence="6">Nitric oxide synthase oxygenase</fullName>
    </submittedName>
</protein>
<dbReference type="InterPro" id="IPR036119">
    <property type="entry name" value="NOS_N_sf"/>
</dbReference>
<dbReference type="PANTHER" id="PTHR43410:SF1">
    <property type="entry name" value="NITRIC OXIDE SYNTHASE"/>
    <property type="match status" value="1"/>
</dbReference>
<evidence type="ECO:0000313" key="7">
    <source>
        <dbReference type="Proteomes" id="UP001519887"/>
    </source>
</evidence>
<dbReference type="SUPFAM" id="SSF56512">
    <property type="entry name" value="Nitric oxide (NO) synthase oxygenase domain"/>
    <property type="match status" value="1"/>
</dbReference>
<keyword evidence="7" id="KW-1185">Reference proteome</keyword>
<evidence type="ECO:0000256" key="4">
    <source>
        <dbReference type="ARBA" id="ARBA00023004"/>
    </source>
</evidence>
<keyword evidence="1" id="KW-0349">Heme</keyword>
<dbReference type="Proteomes" id="UP001519887">
    <property type="component" value="Unassembled WGS sequence"/>
</dbReference>
<keyword evidence="2" id="KW-0479">Metal-binding</keyword>
<organism evidence="6 7">
    <name type="scientific">Paenibacillus sepulcri</name>
    <dbReference type="NCBI Taxonomy" id="359917"/>
    <lineage>
        <taxon>Bacteria</taxon>
        <taxon>Bacillati</taxon>
        <taxon>Bacillota</taxon>
        <taxon>Bacilli</taxon>
        <taxon>Bacillales</taxon>
        <taxon>Paenibacillaceae</taxon>
        <taxon>Paenibacillus</taxon>
    </lineage>
</organism>
<dbReference type="EMBL" id="JAHZIK010002027">
    <property type="protein sequence ID" value="MBW7460117.1"/>
    <property type="molecule type" value="Genomic_DNA"/>
</dbReference>
<keyword evidence="4" id="KW-0408">Iron</keyword>
<dbReference type="InterPro" id="IPR004030">
    <property type="entry name" value="NOS_N"/>
</dbReference>
<dbReference type="InterPro" id="IPR044943">
    <property type="entry name" value="NOS_dom_1"/>
</dbReference>
<evidence type="ECO:0000256" key="1">
    <source>
        <dbReference type="ARBA" id="ARBA00022617"/>
    </source>
</evidence>
<sequence>KLKGVTIVDHHTASKQFGLFVEKETRSGRAVTGRWSWLIPPLSPATTAIFHNRYDDAVVKPNFFYREDRAT</sequence>
<reference evidence="6 7" key="1">
    <citation type="submission" date="2021-07" db="EMBL/GenBank/DDBJ databases">
        <title>Paenibacillus radiodurans sp. nov., isolated from the southeastern edge of Tengger Desert.</title>
        <authorList>
            <person name="Zhang G."/>
        </authorList>
    </citation>
    <scope>NUCLEOTIDE SEQUENCE [LARGE SCALE GENOMIC DNA]</scope>
    <source>
        <strain evidence="6 7">CCM 7311</strain>
    </source>
</reference>
<evidence type="ECO:0000256" key="3">
    <source>
        <dbReference type="ARBA" id="ARBA00023002"/>
    </source>
</evidence>
<proteinExistence type="predicted"/>
<evidence type="ECO:0000256" key="2">
    <source>
        <dbReference type="ARBA" id="ARBA00022723"/>
    </source>
</evidence>
<evidence type="ECO:0000259" key="5">
    <source>
        <dbReference type="Pfam" id="PF02898"/>
    </source>
</evidence>
<feature type="non-terminal residue" evidence="6">
    <location>
        <position position="1"/>
    </location>
</feature>
<evidence type="ECO:0000313" key="6">
    <source>
        <dbReference type="EMBL" id="MBW7460117.1"/>
    </source>
</evidence>
<dbReference type="Pfam" id="PF02898">
    <property type="entry name" value="NO_synthase"/>
    <property type="match status" value="1"/>
</dbReference>
<dbReference type="InterPro" id="IPR050607">
    <property type="entry name" value="NOS"/>
</dbReference>
<dbReference type="PANTHER" id="PTHR43410">
    <property type="entry name" value="NITRIC OXIDE SYNTHASE OXYGENASE"/>
    <property type="match status" value="1"/>
</dbReference>
<dbReference type="Gene3D" id="3.90.340.10">
    <property type="entry name" value="Nitric Oxide Synthase, Chain A, domain 1"/>
    <property type="match status" value="1"/>
</dbReference>
<gene>
    <name evidence="6" type="ORF">K0U00_39255</name>
</gene>
<keyword evidence="3" id="KW-0560">Oxidoreductase</keyword>